<evidence type="ECO:0000313" key="1">
    <source>
        <dbReference type="EMBL" id="CAA9423703.1"/>
    </source>
</evidence>
<reference evidence="1" key="1">
    <citation type="submission" date="2020-02" db="EMBL/GenBank/DDBJ databases">
        <authorList>
            <person name="Meier V. D."/>
        </authorList>
    </citation>
    <scope>NUCLEOTIDE SEQUENCE</scope>
    <source>
        <strain evidence="1">AVDCRST_MAG55</strain>
    </source>
</reference>
<gene>
    <name evidence="1" type="ORF">AVDCRST_MAG55-2166</name>
</gene>
<dbReference type="EMBL" id="CADCUZ010000104">
    <property type="protein sequence ID" value="CAA9423703.1"/>
    <property type="molecule type" value="Genomic_DNA"/>
</dbReference>
<accession>A0A6J4PTT1</accession>
<proteinExistence type="predicted"/>
<name>A0A6J4PTT1_9ACTN</name>
<dbReference type="AlphaFoldDB" id="A0A6J4PTT1"/>
<organism evidence="1">
    <name type="scientific">uncultured Rubrobacteraceae bacterium</name>
    <dbReference type="NCBI Taxonomy" id="349277"/>
    <lineage>
        <taxon>Bacteria</taxon>
        <taxon>Bacillati</taxon>
        <taxon>Actinomycetota</taxon>
        <taxon>Rubrobacteria</taxon>
        <taxon>Rubrobacterales</taxon>
        <taxon>Rubrobacteraceae</taxon>
        <taxon>environmental samples</taxon>
    </lineage>
</organism>
<sequence length="54" mass="5706">MIALAETTELLHQLDAAFLQVAEARGGLLVKFHGGESTVTRDELRGRAGAGLTL</sequence>
<protein>
    <submittedName>
        <fullName evidence="1">Uncharacterized protein</fullName>
    </submittedName>
</protein>